<sequence length="127" mass="13777">MRVFSAFLVVFMVCASLITGAPTGEENSDLLSYENVQTENGYRFSYETKDGQAREEVGTIDPNTGVMTVTGWYSYRTPDGATHRVDFIADENGYRTVDEPGFAVPEVETAVVAAAPINNALLLSLVG</sequence>
<accession>A0A4Y0BNH8</accession>
<dbReference type="PANTHER" id="PTHR10380:SF192">
    <property type="entry name" value="GEO02312P1"/>
    <property type="match status" value="1"/>
</dbReference>
<keyword evidence="1" id="KW-0193">Cuticle</keyword>
<evidence type="ECO:0000256" key="2">
    <source>
        <dbReference type="SAM" id="SignalP"/>
    </source>
</evidence>
<dbReference type="VEuPathDB" id="VectorBase:AFUN2_005891"/>
<dbReference type="VEuPathDB" id="VectorBase:AFUN021476"/>
<dbReference type="InterPro" id="IPR050468">
    <property type="entry name" value="Cuticle_Struct_Prot"/>
</dbReference>
<name>A0A4Y0BNH8_ANOFN</name>
<proteinExistence type="predicted"/>
<feature type="signal peptide" evidence="2">
    <location>
        <begin position="1"/>
        <end position="20"/>
    </location>
</feature>
<evidence type="ECO:0000313" key="3">
    <source>
        <dbReference type="EnsemblMetazoa" id="AFUN021476-PA"/>
    </source>
</evidence>
<organism evidence="3">
    <name type="scientific">Anopheles funestus</name>
    <name type="common">African malaria mosquito</name>
    <dbReference type="NCBI Taxonomy" id="62324"/>
    <lineage>
        <taxon>Eukaryota</taxon>
        <taxon>Metazoa</taxon>
        <taxon>Ecdysozoa</taxon>
        <taxon>Arthropoda</taxon>
        <taxon>Hexapoda</taxon>
        <taxon>Insecta</taxon>
        <taxon>Pterygota</taxon>
        <taxon>Neoptera</taxon>
        <taxon>Endopterygota</taxon>
        <taxon>Diptera</taxon>
        <taxon>Nematocera</taxon>
        <taxon>Culicoidea</taxon>
        <taxon>Culicidae</taxon>
        <taxon>Anophelinae</taxon>
        <taxon>Anopheles</taxon>
    </lineage>
</organism>
<reference evidence="3" key="1">
    <citation type="submission" date="2020-05" db="UniProtKB">
        <authorList>
            <consortium name="EnsemblMetazoa"/>
        </authorList>
    </citation>
    <scope>IDENTIFICATION</scope>
    <source>
        <strain evidence="3">FUMOZ</strain>
    </source>
</reference>
<dbReference type="PROSITE" id="PS51155">
    <property type="entry name" value="CHIT_BIND_RR_2"/>
    <property type="match status" value="1"/>
</dbReference>
<dbReference type="GO" id="GO:0008010">
    <property type="term" value="F:structural constituent of chitin-based larval cuticle"/>
    <property type="evidence" value="ECO:0007669"/>
    <property type="project" value="TreeGrafter"/>
</dbReference>
<dbReference type="EnsemblMetazoa" id="AFUN021476-RA">
    <property type="protein sequence ID" value="AFUN021476-PA"/>
    <property type="gene ID" value="AFUN021476"/>
</dbReference>
<dbReference type="PRINTS" id="PR00947">
    <property type="entry name" value="CUTICLE"/>
</dbReference>
<dbReference type="InterPro" id="IPR000618">
    <property type="entry name" value="Insect_cuticle"/>
</dbReference>
<dbReference type="PANTHER" id="PTHR10380">
    <property type="entry name" value="CUTICLE PROTEIN"/>
    <property type="match status" value="1"/>
</dbReference>
<dbReference type="Pfam" id="PF00379">
    <property type="entry name" value="Chitin_bind_4"/>
    <property type="match status" value="1"/>
</dbReference>
<keyword evidence="2" id="KW-0732">Signal</keyword>
<feature type="chain" id="PRO_5021404182" evidence="2">
    <location>
        <begin position="21"/>
        <end position="127"/>
    </location>
</feature>
<protein>
    <submittedName>
        <fullName evidence="3">Uncharacterized protein</fullName>
    </submittedName>
</protein>
<dbReference type="GO" id="GO:0062129">
    <property type="term" value="C:chitin-based extracellular matrix"/>
    <property type="evidence" value="ECO:0007669"/>
    <property type="project" value="TreeGrafter"/>
</dbReference>
<evidence type="ECO:0000256" key="1">
    <source>
        <dbReference type="PROSITE-ProRule" id="PRU00497"/>
    </source>
</evidence>
<dbReference type="STRING" id="62324.A0A4Y0BNH8"/>
<dbReference type="AlphaFoldDB" id="A0A4Y0BNH8"/>